<gene>
    <name evidence="1" type="ORF">ACFSAG_07995</name>
</gene>
<name>A0ABW4MEK8_9SPHN</name>
<comment type="caution">
    <text evidence="1">The sequence shown here is derived from an EMBL/GenBank/DDBJ whole genome shotgun (WGS) entry which is preliminary data.</text>
</comment>
<keyword evidence="2" id="KW-1185">Reference proteome</keyword>
<accession>A0ABW4MEK8</accession>
<sequence length="102" mass="11444">MSGEKIQAVLDCQDDLIKAIDTQNATAIIHASEALAGAVAALRNSDDWPRDPLTADRLRNALRENRAAAMRINLLAHWTRRKIDRLSELRSQRGPQNPYKTL</sequence>
<evidence type="ECO:0000313" key="1">
    <source>
        <dbReference type="EMBL" id="MFD1766782.1"/>
    </source>
</evidence>
<dbReference type="EMBL" id="JBHUEL010000007">
    <property type="protein sequence ID" value="MFD1766782.1"/>
    <property type="molecule type" value="Genomic_DNA"/>
</dbReference>
<reference evidence="2" key="1">
    <citation type="journal article" date="2019" name="Int. J. Syst. Evol. Microbiol.">
        <title>The Global Catalogue of Microorganisms (GCM) 10K type strain sequencing project: providing services to taxonomists for standard genome sequencing and annotation.</title>
        <authorList>
            <consortium name="The Broad Institute Genomics Platform"/>
            <consortium name="The Broad Institute Genome Sequencing Center for Infectious Disease"/>
            <person name="Wu L."/>
            <person name="Ma J."/>
        </authorList>
    </citation>
    <scope>NUCLEOTIDE SEQUENCE [LARGE SCALE GENOMIC DNA]</scope>
    <source>
        <strain evidence="2">CGMCC 1.12449</strain>
    </source>
</reference>
<organism evidence="1 2">
    <name type="scientific">Sphingorhabdus buctiana</name>
    <dbReference type="NCBI Taxonomy" id="1508805"/>
    <lineage>
        <taxon>Bacteria</taxon>
        <taxon>Pseudomonadati</taxon>
        <taxon>Pseudomonadota</taxon>
        <taxon>Alphaproteobacteria</taxon>
        <taxon>Sphingomonadales</taxon>
        <taxon>Sphingomonadaceae</taxon>
        <taxon>Sphingorhabdus</taxon>
    </lineage>
</organism>
<dbReference type="Proteomes" id="UP001597215">
    <property type="component" value="Unassembled WGS sequence"/>
</dbReference>
<proteinExistence type="predicted"/>
<protein>
    <recommendedName>
        <fullName evidence="3">Flagellar protein FlgN</fullName>
    </recommendedName>
</protein>
<evidence type="ECO:0008006" key="3">
    <source>
        <dbReference type="Google" id="ProtNLM"/>
    </source>
</evidence>
<dbReference type="RefSeq" id="WP_381513274.1">
    <property type="nucleotide sequence ID" value="NZ_JBHUEL010000007.1"/>
</dbReference>
<evidence type="ECO:0000313" key="2">
    <source>
        <dbReference type="Proteomes" id="UP001597215"/>
    </source>
</evidence>